<name>A0A6N8J4K1_9BACT</name>
<dbReference type="Proteomes" id="UP000468388">
    <property type="component" value="Unassembled WGS sequence"/>
</dbReference>
<sequence>MRKRIIIFAGVILCLTVMAIGYHLYNMPRTTAAEMSADKLVSAKELFDAYTKDEQAADVQYGNKVLEITGAVLDVQKNGKDISVLLSGGGNGGGVNCTMVGDVPAPRKGSLIHVKGRCTGFLMDVSIIDATIVNK</sequence>
<dbReference type="EMBL" id="WRXO01000001">
    <property type="protein sequence ID" value="MVT39824.1"/>
    <property type="molecule type" value="Genomic_DNA"/>
</dbReference>
<accession>A0A6N8J4K1</accession>
<proteinExistence type="predicted"/>
<gene>
    <name evidence="1" type="ORF">GO495_04460</name>
</gene>
<keyword evidence="2" id="KW-1185">Reference proteome</keyword>
<dbReference type="RefSeq" id="WP_157298471.1">
    <property type="nucleotide sequence ID" value="NZ_BAAAZB010000005.1"/>
</dbReference>
<reference evidence="1 2" key="1">
    <citation type="submission" date="2019-12" db="EMBL/GenBank/DDBJ databases">
        <title>The draft genomic sequence of strain Chitinophaga oryziterrae JCM 16595.</title>
        <authorList>
            <person name="Zhang X."/>
        </authorList>
    </citation>
    <scope>NUCLEOTIDE SEQUENCE [LARGE SCALE GENOMIC DNA]</scope>
    <source>
        <strain evidence="1 2">JCM 16595</strain>
    </source>
</reference>
<protein>
    <recommendedName>
        <fullName evidence="3">tRNA_anti-like</fullName>
    </recommendedName>
</protein>
<comment type="caution">
    <text evidence="1">The sequence shown here is derived from an EMBL/GenBank/DDBJ whole genome shotgun (WGS) entry which is preliminary data.</text>
</comment>
<evidence type="ECO:0008006" key="3">
    <source>
        <dbReference type="Google" id="ProtNLM"/>
    </source>
</evidence>
<dbReference type="AlphaFoldDB" id="A0A6N8J4K1"/>
<organism evidence="1 2">
    <name type="scientific">Chitinophaga oryziterrae</name>
    <dbReference type="NCBI Taxonomy" id="1031224"/>
    <lineage>
        <taxon>Bacteria</taxon>
        <taxon>Pseudomonadati</taxon>
        <taxon>Bacteroidota</taxon>
        <taxon>Chitinophagia</taxon>
        <taxon>Chitinophagales</taxon>
        <taxon>Chitinophagaceae</taxon>
        <taxon>Chitinophaga</taxon>
    </lineage>
</organism>
<dbReference type="Pfam" id="PF12869">
    <property type="entry name" value="tRNA_anti-like"/>
    <property type="match status" value="1"/>
</dbReference>
<dbReference type="OrthoDB" id="673558at2"/>
<dbReference type="InterPro" id="IPR024422">
    <property type="entry name" value="Protein_unknown_function_OB"/>
</dbReference>
<evidence type="ECO:0000313" key="1">
    <source>
        <dbReference type="EMBL" id="MVT39824.1"/>
    </source>
</evidence>
<evidence type="ECO:0000313" key="2">
    <source>
        <dbReference type="Proteomes" id="UP000468388"/>
    </source>
</evidence>